<feature type="transmembrane region" description="Helical" evidence="9">
    <location>
        <begin position="274"/>
        <end position="293"/>
    </location>
</feature>
<keyword evidence="8 9" id="KW-0472">Membrane</keyword>
<proteinExistence type="predicted"/>
<reference evidence="13" key="1">
    <citation type="submission" date="2017-07" db="EMBL/GenBank/DDBJ databases">
        <authorList>
            <person name="Varghese N."/>
            <person name="Submissions S."/>
        </authorList>
    </citation>
    <scope>NUCLEOTIDE SEQUENCE [LARGE SCALE GENOMIC DNA]</scope>
    <source>
        <strain evidence="13">NLAE-zl-C134</strain>
    </source>
</reference>
<dbReference type="InterPro" id="IPR054384">
    <property type="entry name" value="SecDF_P1_head"/>
</dbReference>
<sequence length="749" mass="82091">MKKSGGIISLIVITILIALLGFAAAAGFGKSDLGAVKNMNLGLDLKGGVSITYQVKGEKLSREDMKDTIVRLQRRAREYNAEASVYQDGNNRICIEIPGIEDAGEAAAKVIQPGALYFIREKDSEGRENYSLNASEKYELNKTVKELQEDGSIFLTAGQIADAQAIAIELDSGDVNNTVRLFFTEEGAETLRQVTKAAYEAKETVAIYYDGELISVPSVNAEVKRGEAQIAGNLTWKQTEELAASIRGSISGLELEELSFHSFGRQIGEDAISMGLKAGAAGLAIVILFMCLVFRLQGLASGISILAYTGLTFILINTFGVVLTLPGIAGIILGMGMSADANVMVFAGIKQERAEGKPIIEALSSGFQRARPALLDRNIVIFIAAAVLWLKGGDTVKAFAQVLVISIIISLFTTLVITRRVVYALYVIGFQDKKFYGRIKVQRKSFNFLGKKRVLFGIPITLALIGFVIMGINGSHGADALNYGVEFRGGTCTAVTFDKNYSFEEIGKNIVPLIENITGDNNVHVQKTEDTKRVVFRTKLLTLDERKAFNKAMADNFQVKEDQITSENISPVTSSEIRHNVVITVLIFTACMLLYVWFRLRDIRFVICTGLTLLHNILLVLAFCAVSRISADSMFIACMLIIAGCSINAAIIIFERIREEMKARREGEKFLVLVNRCIAGTVGRNFYTSIVILITMAALYILGADSMKAISLLLMVGVICVIYSSMCITAPLWYESRVKRDIVKKREET</sequence>
<evidence type="ECO:0000256" key="6">
    <source>
        <dbReference type="ARBA" id="ARBA00022989"/>
    </source>
</evidence>
<evidence type="ECO:0000313" key="12">
    <source>
        <dbReference type="EMBL" id="SUQ13228.1"/>
    </source>
</evidence>
<dbReference type="AlphaFoldDB" id="A0A316A292"/>
<evidence type="ECO:0000256" key="7">
    <source>
        <dbReference type="ARBA" id="ARBA00023010"/>
    </source>
</evidence>
<keyword evidence="5" id="KW-0653">Protein transport</keyword>
<evidence type="ECO:0000259" key="11">
    <source>
        <dbReference type="Pfam" id="PF22599"/>
    </source>
</evidence>
<feature type="transmembrane region" description="Helical" evidence="9">
    <location>
        <begin position="454"/>
        <end position="472"/>
    </location>
</feature>
<dbReference type="PRINTS" id="PR01755">
    <property type="entry name" value="SECFTRNLCASE"/>
</dbReference>
<dbReference type="PANTHER" id="PTHR30081:SF1">
    <property type="entry name" value="PROTEIN TRANSLOCASE SUBUNIT SECD"/>
    <property type="match status" value="1"/>
</dbReference>
<feature type="transmembrane region" description="Helical" evidence="9">
    <location>
        <begin position="709"/>
        <end position="734"/>
    </location>
</feature>
<feature type="transmembrane region" description="Helical" evidence="9">
    <location>
        <begin position="686"/>
        <end position="703"/>
    </location>
</feature>
<keyword evidence="4 9" id="KW-0812">Transmembrane</keyword>
<evidence type="ECO:0000313" key="13">
    <source>
        <dbReference type="Proteomes" id="UP000254051"/>
    </source>
</evidence>
<dbReference type="RefSeq" id="WP_109709208.1">
    <property type="nucleotide sequence ID" value="NZ_QGDS01000002.1"/>
</dbReference>
<keyword evidence="2" id="KW-0813">Transport</keyword>
<dbReference type="InterPro" id="IPR022646">
    <property type="entry name" value="SecD/SecF_CS"/>
</dbReference>
<dbReference type="InterPro" id="IPR022645">
    <property type="entry name" value="SecD/SecF_bac"/>
</dbReference>
<feature type="domain" description="Protein export membrane protein SecD/SecF C-terminal" evidence="10">
    <location>
        <begin position="554"/>
        <end position="735"/>
    </location>
</feature>
<dbReference type="InterPro" id="IPR022813">
    <property type="entry name" value="SecD/SecF_arch_bac"/>
</dbReference>
<keyword evidence="3" id="KW-1003">Cell membrane</keyword>
<protein>
    <submittedName>
        <fullName evidence="12">SecD/SecF fusion protein</fullName>
    </submittedName>
</protein>
<feature type="transmembrane region" description="Helical" evidence="9">
    <location>
        <begin position="398"/>
        <end position="417"/>
    </location>
</feature>
<dbReference type="InterPro" id="IPR048634">
    <property type="entry name" value="SecD_SecF_C"/>
</dbReference>
<dbReference type="Pfam" id="PF02355">
    <property type="entry name" value="SecD_SecF_C"/>
    <property type="match status" value="2"/>
</dbReference>
<dbReference type="Gene3D" id="3.30.70.3400">
    <property type="match status" value="1"/>
</dbReference>
<feature type="transmembrane region" description="Helical" evidence="9">
    <location>
        <begin position="331"/>
        <end position="349"/>
    </location>
</feature>
<dbReference type="Pfam" id="PF22599">
    <property type="entry name" value="SecDF_P1_head"/>
    <property type="match status" value="1"/>
</dbReference>
<dbReference type="PANTHER" id="PTHR30081">
    <property type="entry name" value="PROTEIN-EXPORT MEMBRANE PROTEIN SEC"/>
    <property type="match status" value="1"/>
</dbReference>
<evidence type="ECO:0000256" key="3">
    <source>
        <dbReference type="ARBA" id="ARBA00022475"/>
    </source>
</evidence>
<dbReference type="GO" id="GO:0015450">
    <property type="term" value="F:protein-transporting ATPase activity"/>
    <property type="evidence" value="ECO:0007669"/>
    <property type="project" value="InterPro"/>
</dbReference>
<dbReference type="Gene3D" id="3.30.1360.200">
    <property type="match status" value="1"/>
</dbReference>
<feature type="transmembrane region" description="Helical" evidence="9">
    <location>
        <begin position="577"/>
        <end position="598"/>
    </location>
</feature>
<keyword evidence="6 9" id="KW-1133">Transmembrane helix</keyword>
<accession>A0A316A292</accession>
<dbReference type="OrthoDB" id="9805019at2"/>
<organism evidence="12 13">
    <name type="scientific">Faecalicatena contorta</name>
    <dbReference type="NCBI Taxonomy" id="39482"/>
    <lineage>
        <taxon>Bacteria</taxon>
        <taxon>Bacillati</taxon>
        <taxon>Bacillota</taxon>
        <taxon>Clostridia</taxon>
        <taxon>Lachnospirales</taxon>
        <taxon>Lachnospiraceae</taxon>
        <taxon>Faecalicatena</taxon>
    </lineage>
</organism>
<keyword evidence="13" id="KW-1185">Reference proteome</keyword>
<dbReference type="InterPro" id="IPR005665">
    <property type="entry name" value="SecF_bac"/>
</dbReference>
<dbReference type="InterPro" id="IPR005791">
    <property type="entry name" value="SecD"/>
</dbReference>
<feature type="transmembrane region" description="Helical" evidence="9">
    <location>
        <begin position="305"/>
        <end position="325"/>
    </location>
</feature>
<feature type="domain" description="SecDF P1 head subdomain" evidence="11">
    <location>
        <begin position="152"/>
        <end position="248"/>
    </location>
</feature>
<feature type="transmembrane region" description="Helical" evidence="9">
    <location>
        <begin position="605"/>
        <end position="628"/>
    </location>
</feature>
<dbReference type="GO" id="GO:0005886">
    <property type="term" value="C:plasma membrane"/>
    <property type="evidence" value="ECO:0007669"/>
    <property type="project" value="UniProtKB-SubCell"/>
</dbReference>
<dbReference type="EMBL" id="UHJJ01000002">
    <property type="protein sequence ID" value="SUQ13228.1"/>
    <property type="molecule type" value="Genomic_DNA"/>
</dbReference>
<dbReference type="Proteomes" id="UP000254051">
    <property type="component" value="Unassembled WGS sequence"/>
</dbReference>
<feature type="domain" description="Protein export membrane protein SecD/SecF C-terminal" evidence="10">
    <location>
        <begin position="254"/>
        <end position="425"/>
    </location>
</feature>
<comment type="subcellular location">
    <subcellularLocation>
        <location evidence="1">Cell membrane</location>
        <topology evidence="1">Multi-pass membrane protein</topology>
    </subcellularLocation>
</comment>
<keyword evidence="7" id="KW-0811">Translocation</keyword>
<feature type="transmembrane region" description="Helical" evidence="9">
    <location>
        <begin position="374"/>
        <end position="392"/>
    </location>
</feature>
<evidence type="ECO:0000256" key="1">
    <source>
        <dbReference type="ARBA" id="ARBA00004651"/>
    </source>
</evidence>
<evidence type="ECO:0000259" key="10">
    <source>
        <dbReference type="Pfam" id="PF02355"/>
    </source>
</evidence>
<dbReference type="NCBIfam" id="TIGR01129">
    <property type="entry name" value="secD"/>
    <property type="match status" value="1"/>
</dbReference>
<dbReference type="Gene3D" id="1.20.1640.10">
    <property type="entry name" value="Multidrug efflux transporter AcrB transmembrane domain"/>
    <property type="match status" value="2"/>
</dbReference>
<evidence type="ECO:0000256" key="2">
    <source>
        <dbReference type="ARBA" id="ARBA00022448"/>
    </source>
</evidence>
<evidence type="ECO:0000256" key="5">
    <source>
        <dbReference type="ARBA" id="ARBA00022927"/>
    </source>
</evidence>
<gene>
    <name evidence="12" type="ORF">SAMN05216529_102446</name>
</gene>
<dbReference type="NCBIfam" id="TIGR00966">
    <property type="entry name" value="transloc_SecF"/>
    <property type="match status" value="1"/>
</dbReference>
<dbReference type="SUPFAM" id="SSF82866">
    <property type="entry name" value="Multidrug efflux transporter AcrB transmembrane domain"/>
    <property type="match status" value="2"/>
</dbReference>
<dbReference type="Pfam" id="PF07549">
    <property type="entry name" value="Sec_GG"/>
    <property type="match status" value="1"/>
</dbReference>
<feature type="transmembrane region" description="Helical" evidence="9">
    <location>
        <begin position="634"/>
        <end position="654"/>
    </location>
</feature>
<evidence type="ECO:0000256" key="4">
    <source>
        <dbReference type="ARBA" id="ARBA00022692"/>
    </source>
</evidence>
<dbReference type="GO" id="GO:0006886">
    <property type="term" value="P:intracellular protein transport"/>
    <property type="evidence" value="ECO:0007669"/>
    <property type="project" value="InterPro"/>
</dbReference>
<evidence type="ECO:0000256" key="9">
    <source>
        <dbReference type="SAM" id="Phobius"/>
    </source>
</evidence>
<name>A0A316A292_9FIRM</name>
<evidence type="ECO:0000256" key="8">
    <source>
        <dbReference type="ARBA" id="ARBA00023136"/>
    </source>
</evidence>